<keyword evidence="1" id="KW-0285">Flavoprotein</keyword>
<accession>A0A9W7C401</accession>
<proteinExistence type="predicted"/>
<feature type="coiled-coil region" evidence="2">
    <location>
        <begin position="99"/>
        <end position="126"/>
    </location>
</feature>
<dbReference type="InterPro" id="IPR052904">
    <property type="entry name" value="Acyl-CoA_dehydrogenase-like"/>
</dbReference>
<organism evidence="4 5">
    <name type="scientific">Triparma laevis f. longispina</name>
    <dbReference type="NCBI Taxonomy" id="1714387"/>
    <lineage>
        <taxon>Eukaryota</taxon>
        <taxon>Sar</taxon>
        <taxon>Stramenopiles</taxon>
        <taxon>Ochrophyta</taxon>
        <taxon>Bolidophyceae</taxon>
        <taxon>Parmales</taxon>
        <taxon>Triparmaceae</taxon>
        <taxon>Triparma</taxon>
    </lineage>
</organism>
<evidence type="ECO:0000256" key="2">
    <source>
        <dbReference type="SAM" id="Coils"/>
    </source>
</evidence>
<gene>
    <name evidence="4" type="ORF">TrLO_g10201</name>
</gene>
<feature type="domain" description="Acyl-CoA dehydrogenase/oxidase C-terminal" evidence="3">
    <location>
        <begin position="17"/>
        <end position="81"/>
    </location>
</feature>
<name>A0A9W7C401_9STRA</name>
<evidence type="ECO:0000313" key="4">
    <source>
        <dbReference type="EMBL" id="GMI01527.1"/>
    </source>
</evidence>
<dbReference type="OrthoDB" id="10251155at2759"/>
<dbReference type="Proteomes" id="UP001165122">
    <property type="component" value="Unassembled WGS sequence"/>
</dbReference>
<evidence type="ECO:0000313" key="5">
    <source>
        <dbReference type="Proteomes" id="UP001165122"/>
    </source>
</evidence>
<dbReference type="GO" id="GO:0003995">
    <property type="term" value="F:acyl-CoA dehydrogenase activity"/>
    <property type="evidence" value="ECO:0007669"/>
    <property type="project" value="TreeGrafter"/>
</dbReference>
<dbReference type="Pfam" id="PF00441">
    <property type="entry name" value="Acyl-CoA_dh_1"/>
    <property type="match status" value="1"/>
</dbReference>
<keyword evidence="5" id="KW-1185">Reference proteome</keyword>
<dbReference type="InterPro" id="IPR009075">
    <property type="entry name" value="AcylCo_DH/oxidase_C"/>
</dbReference>
<dbReference type="SUPFAM" id="SSF47203">
    <property type="entry name" value="Acyl-CoA dehydrogenase C-terminal domain-like"/>
    <property type="match status" value="1"/>
</dbReference>
<dbReference type="EMBL" id="BRXW01000035">
    <property type="protein sequence ID" value="GMI01527.1"/>
    <property type="molecule type" value="Genomic_DNA"/>
</dbReference>
<comment type="caution">
    <text evidence="4">The sequence shown here is derived from an EMBL/GenBank/DDBJ whole genome shotgun (WGS) entry which is preliminary data.</text>
</comment>
<dbReference type="PANTHER" id="PTHR42707">
    <property type="entry name" value="ACYL-COA DEHYDROGENASE"/>
    <property type="match status" value="1"/>
</dbReference>
<evidence type="ECO:0000259" key="3">
    <source>
        <dbReference type="Pfam" id="PF00441"/>
    </source>
</evidence>
<dbReference type="Gene3D" id="1.20.140.10">
    <property type="entry name" value="Butyryl-CoA Dehydrogenase, subunit A, domain 3"/>
    <property type="match status" value="1"/>
</dbReference>
<sequence>MAKSFETSTETEKNFSRLIVPVSKFHICKKQPQFVYECMEILGGNGYTEDWPLARMFRASPLNSIWEGSGNVIALDVLRGLKGEGCLSALEEELEIGVDSQLDRAIKNLKKLLKNLKDEQAQRNARKICNDIAVIIQCQEIVKAVDKGWVDEKVVIRFMETRLGRGNIYGIL</sequence>
<reference evidence="5" key="1">
    <citation type="journal article" date="2023" name="Commun. Biol.">
        <title>Genome analysis of Parmales, the sister group of diatoms, reveals the evolutionary specialization of diatoms from phago-mixotrophs to photoautotrophs.</title>
        <authorList>
            <person name="Ban H."/>
            <person name="Sato S."/>
            <person name="Yoshikawa S."/>
            <person name="Yamada K."/>
            <person name="Nakamura Y."/>
            <person name="Ichinomiya M."/>
            <person name="Sato N."/>
            <person name="Blanc-Mathieu R."/>
            <person name="Endo H."/>
            <person name="Kuwata A."/>
            <person name="Ogata H."/>
        </authorList>
    </citation>
    <scope>NUCLEOTIDE SEQUENCE [LARGE SCALE GENOMIC DNA]</scope>
    <source>
        <strain evidence="5">NIES 3700</strain>
    </source>
</reference>
<evidence type="ECO:0000256" key="1">
    <source>
        <dbReference type="ARBA" id="ARBA00022630"/>
    </source>
</evidence>
<protein>
    <recommendedName>
        <fullName evidence="3">Acyl-CoA dehydrogenase/oxidase C-terminal domain-containing protein</fullName>
    </recommendedName>
</protein>
<dbReference type="PANTHER" id="PTHR42707:SF3">
    <property type="entry name" value="ACYL-COA DEHYDROGENASE AIDB-RELATED"/>
    <property type="match status" value="1"/>
</dbReference>
<dbReference type="InterPro" id="IPR036250">
    <property type="entry name" value="AcylCo_DH-like_C"/>
</dbReference>
<dbReference type="AlphaFoldDB" id="A0A9W7C401"/>
<keyword evidence="2" id="KW-0175">Coiled coil</keyword>